<evidence type="ECO:0000259" key="6">
    <source>
        <dbReference type="Pfam" id="PF07669"/>
    </source>
</evidence>
<dbReference type="PANTHER" id="PTHR33841:SF1">
    <property type="entry name" value="DNA METHYLTRANSFERASE A"/>
    <property type="match status" value="1"/>
</dbReference>
<proteinExistence type="predicted"/>
<sequence>MSKKKTQATTDSNVLVGLDAVNGFYTPFFVQEILPNCIKDALSAWGDSVEVVRRLRALRAEYTAILSNGASLDEPEMIADYLDTMLAALGYQVADNAQTIRTANHDQTITLRLQCTQDNGDAIVQVLTCSDDDAETGIMESVMDGGELTGEQCVRELLNDGEHASRWILLLGLHQAALVDRTKWADRQYLLLDFDEIHARNEVSLYKAIAVFLSLRDLLPQNGDSSVLDTFEEKANAQSVAVSNNLRYALRECVEMLGNEVIHDWTVNKRRDVADMNADELTMQCLRYMYRLLFLLFIEAKPELGYAPMKSVSYRTAYSLESLRDLAEQMRGRMDELEDSTYVADTLRELVSNIYSGYPSRKQATESERIVGSDEAFTLAPMKAHIFDPDRTGLIEGAQLRDSVMLQIIDNLSVTSTGSGKSQRRQRIAYSSLGISQMGAIYEGLLSYQGFIAAEKLYEVKRAKDKFDPLEVGYFVTAAQLDDYKESERVRYERGERKGELRTYEPGTFIYRMAGRQRETSASFYTPDSLAACLVKYALKTMEPRIHTAKDILKLRICEPAMGSATFLNETINQLANWYLRLREQELIAEQGSEAAISADDRQSELQKVKMFIADRNVYGIDLNPVAVELAEVSLWLNSICPDAFIPWFGDQLMCGNSLIGARRRLYRPASLTTTTKGMAWYDHEPERVELTASARLGKGVFHFLTGDPGMCDYTDKVIKSLEPEQVKKMKQWNKRFTAAYCDADIELMQQLSSVIDGLWRDVVKSRRELADISHDALHIYGWENEEPAEDAQSSGTRKGRKKLTVSVKDAMLNQSYHSIGAMNSAEYARLKLAMDYWCALWFWPIEDADKLPSREEYLQDMQMILNGRLFDPDEVLINPQWDVNEQLAHESDDLTLFNAEAANEKELLAEPHGYIRVNTVNLEQLCKTNPRLQVVRNVADRQHFFHWELEFADVFADGGFDFMVGNPPWVKLQWEAKNALADADPQYAVHDMSASDLNKVLPNVLDSSDVLRSHFIGEYQSYAGQSAFFNAIGNYRLLQKQQTNLFRCFLPNAWDYAKRNNGVSAFIHPDEVYGDTNAGILREQMVRRLRYHFQFNNAKKLFEGIDSKEIFSLNIYVNGSDNRIKFDSIWKLYLPKTIDECYADTAHTAVQPMKTEHGEWNVQGYHDRIIPIDDAVMRTYAALSSIDAVEAPSAPLFNLYSVSLLHALECIEQCPRHLGDIPDDEITYSRIWDETNSRKDGTIKDDVHFPKGDESIIYSSAFIGVGNPLLQSTRSIYKANRDYDLIDLTAISADYELRVKYARACSDAEYAKRMPKMADGTPFDAIYRVVCRRMVRIENERTLQSAGVHPRVAWVNTVTGYGVHPQRCATLALMMGAQASIPLDFQIRSIGKMDIHPGTLRLLPIPEGVLEREIICRALLLNCLTSAYADLWRSCWNGSYTMMQWSKQNPRLPNVMFSNLTDTWTYETPLRTEYSRRQALVELDVLVAMALGMTLDELVDIYRFTFPVLKSYEDDTWYDQTGRVVFSAKKAYNKISLTRDEFDKIRDEQNGFVKTITVSDDTLPEGPITREISFMAPYDRCDRVEDYRVAWAFFEKKYGEALAMERAEREDQRTAAQKEDEQ</sequence>
<dbReference type="InterPro" id="IPR011639">
    <property type="entry name" value="MethylTrfase_TaqI-like_dom"/>
</dbReference>
<dbReference type="RefSeq" id="WP_129864337.1">
    <property type="nucleotide sequence ID" value="NZ_RYUM01000010.1"/>
</dbReference>
<dbReference type="GO" id="GO:0006304">
    <property type="term" value="P:DNA modification"/>
    <property type="evidence" value="ECO:0007669"/>
    <property type="project" value="InterPro"/>
</dbReference>
<protein>
    <recommendedName>
        <fullName evidence="1">site-specific DNA-methyltransferase (adenine-specific)</fullName>
        <ecNumber evidence="1">2.1.1.72</ecNumber>
    </recommendedName>
</protein>
<dbReference type="EMBL" id="RYUM01000010">
    <property type="protein sequence ID" value="RYQ19179.1"/>
    <property type="molecule type" value="Genomic_DNA"/>
</dbReference>
<evidence type="ECO:0000313" key="7">
    <source>
        <dbReference type="EMBL" id="RYQ19179.1"/>
    </source>
</evidence>
<dbReference type="EC" id="2.1.1.72" evidence="1"/>
<keyword evidence="7" id="KW-0540">Nuclease</keyword>
<dbReference type="PANTHER" id="PTHR33841">
    <property type="entry name" value="DNA METHYLTRANSFERASE YEEA-RELATED"/>
    <property type="match status" value="1"/>
</dbReference>
<comment type="caution">
    <text evidence="7">The sequence shown here is derived from an EMBL/GenBank/DDBJ whole genome shotgun (WGS) entry which is preliminary data.</text>
</comment>
<evidence type="ECO:0000256" key="1">
    <source>
        <dbReference type="ARBA" id="ARBA00011900"/>
    </source>
</evidence>
<feature type="domain" description="Type II methyltransferase M.TaqI-like" evidence="6">
    <location>
        <begin position="918"/>
        <end position="988"/>
    </location>
</feature>
<evidence type="ECO:0000256" key="3">
    <source>
        <dbReference type="ARBA" id="ARBA00022679"/>
    </source>
</evidence>
<dbReference type="GO" id="GO:0003676">
    <property type="term" value="F:nucleic acid binding"/>
    <property type="evidence" value="ECO:0007669"/>
    <property type="project" value="InterPro"/>
</dbReference>
<accession>A0A4Q5A742</accession>
<comment type="catalytic activity">
    <reaction evidence="5">
        <text>a 2'-deoxyadenosine in DNA + S-adenosyl-L-methionine = an N(6)-methyl-2'-deoxyadenosine in DNA + S-adenosyl-L-homocysteine + H(+)</text>
        <dbReference type="Rhea" id="RHEA:15197"/>
        <dbReference type="Rhea" id="RHEA-COMP:12418"/>
        <dbReference type="Rhea" id="RHEA-COMP:12419"/>
        <dbReference type="ChEBI" id="CHEBI:15378"/>
        <dbReference type="ChEBI" id="CHEBI:57856"/>
        <dbReference type="ChEBI" id="CHEBI:59789"/>
        <dbReference type="ChEBI" id="CHEBI:90615"/>
        <dbReference type="ChEBI" id="CHEBI:90616"/>
        <dbReference type="EC" id="2.1.1.72"/>
    </reaction>
</comment>
<keyword evidence="3" id="KW-0808">Transferase</keyword>
<dbReference type="GO" id="GO:0009007">
    <property type="term" value="F:site-specific DNA-methyltransferase (adenine-specific) activity"/>
    <property type="evidence" value="ECO:0007669"/>
    <property type="project" value="UniProtKB-EC"/>
</dbReference>
<dbReference type="Proteomes" id="UP000291187">
    <property type="component" value="Unassembled WGS sequence"/>
</dbReference>
<dbReference type="InterPro" id="IPR050953">
    <property type="entry name" value="N4_N6_ade-DNA_methylase"/>
</dbReference>
<name>A0A4Q5A742_9BIFI</name>
<keyword evidence="7" id="KW-0255">Endonuclease</keyword>
<reference evidence="7 8" key="1">
    <citation type="submission" date="2018-12" db="EMBL/GenBank/DDBJ databases">
        <title>Unveiling genomic diversity among members of the Bifidobacterium pseudolongum species, a widely distributed gut commensal of the animal kingdom.</title>
        <authorList>
            <person name="Lugli G.A."/>
            <person name="Duranti S."/>
            <person name="Albert K."/>
            <person name="Mancabelli L."/>
            <person name="Napoli S."/>
            <person name="Viappiani A."/>
            <person name="Anzalone R."/>
            <person name="Longhi G."/>
            <person name="Milani C."/>
            <person name="Turroni F."/>
            <person name="Alessandri G."/>
            <person name="Sela D.A."/>
            <person name="Van Sinderen D."/>
            <person name="Ventura M."/>
        </authorList>
    </citation>
    <scope>NUCLEOTIDE SEQUENCE [LARGE SCALE GENOMIC DNA]</scope>
    <source>
        <strain evidence="7 8">2071B</strain>
    </source>
</reference>
<evidence type="ECO:0000256" key="2">
    <source>
        <dbReference type="ARBA" id="ARBA00022603"/>
    </source>
</evidence>
<dbReference type="Gene3D" id="3.40.50.150">
    <property type="entry name" value="Vaccinia Virus protein VP39"/>
    <property type="match status" value="2"/>
</dbReference>
<dbReference type="SUPFAM" id="SSF53335">
    <property type="entry name" value="S-adenosyl-L-methionine-dependent methyltransferases"/>
    <property type="match status" value="1"/>
</dbReference>
<evidence type="ECO:0000256" key="4">
    <source>
        <dbReference type="ARBA" id="ARBA00022691"/>
    </source>
</evidence>
<keyword evidence="7" id="KW-0378">Hydrolase</keyword>
<dbReference type="InterPro" id="IPR029063">
    <property type="entry name" value="SAM-dependent_MTases_sf"/>
</dbReference>
<keyword evidence="2" id="KW-0489">Methyltransferase</keyword>
<dbReference type="GO" id="GO:0032259">
    <property type="term" value="P:methylation"/>
    <property type="evidence" value="ECO:0007669"/>
    <property type="project" value="UniProtKB-KW"/>
</dbReference>
<gene>
    <name evidence="7" type="ORF">PG2071B_0954</name>
</gene>
<dbReference type="Pfam" id="PF07669">
    <property type="entry name" value="Eco57I"/>
    <property type="match status" value="1"/>
</dbReference>
<evidence type="ECO:0000313" key="8">
    <source>
        <dbReference type="Proteomes" id="UP000291187"/>
    </source>
</evidence>
<keyword evidence="4" id="KW-0949">S-adenosyl-L-methionine</keyword>
<dbReference type="InterPro" id="IPR002052">
    <property type="entry name" value="DNA_methylase_N6_adenine_CS"/>
</dbReference>
<evidence type="ECO:0000256" key="5">
    <source>
        <dbReference type="ARBA" id="ARBA00047942"/>
    </source>
</evidence>
<dbReference type="PROSITE" id="PS00092">
    <property type="entry name" value="N6_MTASE"/>
    <property type="match status" value="1"/>
</dbReference>
<organism evidence="7 8">
    <name type="scientific">Bifidobacterium pseudolongum subsp. globosum</name>
    <dbReference type="NCBI Taxonomy" id="1690"/>
    <lineage>
        <taxon>Bacteria</taxon>
        <taxon>Bacillati</taxon>
        <taxon>Actinomycetota</taxon>
        <taxon>Actinomycetes</taxon>
        <taxon>Bifidobacteriales</taxon>
        <taxon>Bifidobacteriaceae</taxon>
        <taxon>Bifidobacterium</taxon>
    </lineage>
</organism>
<dbReference type="GO" id="GO:0004519">
    <property type="term" value="F:endonuclease activity"/>
    <property type="evidence" value="ECO:0007669"/>
    <property type="project" value="UniProtKB-KW"/>
</dbReference>